<evidence type="ECO:0000256" key="6">
    <source>
        <dbReference type="ARBA" id="ARBA00022729"/>
    </source>
</evidence>
<dbReference type="GO" id="GO:0005125">
    <property type="term" value="F:cytokine activity"/>
    <property type="evidence" value="ECO:0007669"/>
    <property type="project" value="TreeGrafter"/>
</dbReference>
<evidence type="ECO:0000256" key="16">
    <source>
        <dbReference type="RuleBase" id="RU000354"/>
    </source>
</evidence>
<evidence type="ECO:0000256" key="17">
    <source>
        <dbReference type="SAM" id="MobiDB-lite"/>
    </source>
</evidence>
<feature type="compositionally biased region" description="Basic and acidic residues" evidence="17">
    <location>
        <begin position="174"/>
        <end position="192"/>
    </location>
</feature>
<comment type="function">
    <text evidence="11">Required for maintaining the proliferative activity of embryonic cardiomyocytes by preventing premature activation of the negative cell cycle regulator CDKN1C/p57KIP and maintaining the required expression levels of cardiogenic factors such as MEF2C and NKX2-5. Acts as a ligand for ACVRL1/ALK1, BMPR1A/ALK3 and BMPR1B/ALK6, leading to activation of SMAD1, SMAD5 and SMAD8 transcription factors. Inhibits endothelial cell migration and growth. May reduce cell migration and cell matrix adhesion in breast cancer cell lines.</text>
</comment>
<dbReference type="PANTHER" id="PTHR11848:SF39">
    <property type="entry name" value="BONE MORPHOGENETIC PROTEIN 10"/>
    <property type="match status" value="1"/>
</dbReference>
<evidence type="ECO:0000256" key="1">
    <source>
        <dbReference type="ARBA" id="ARBA00004613"/>
    </source>
</evidence>
<evidence type="ECO:0000256" key="7">
    <source>
        <dbReference type="ARBA" id="ARBA00022889"/>
    </source>
</evidence>
<keyword evidence="8 16" id="KW-0339">Growth factor</keyword>
<keyword evidence="21" id="KW-1185">Reference proteome</keyword>
<dbReference type="Gene3D" id="2.10.90.10">
    <property type="entry name" value="Cystine-knot cytokines"/>
    <property type="match status" value="1"/>
</dbReference>
<feature type="region of interest" description="Disordered" evidence="17">
    <location>
        <begin position="162"/>
        <end position="218"/>
    </location>
</feature>
<comment type="caution">
    <text evidence="20">The sequence shown here is derived from an EMBL/GenBank/DDBJ whole genome shotgun (WGS) entry which is preliminary data.</text>
</comment>
<evidence type="ECO:0000256" key="14">
    <source>
        <dbReference type="ARBA" id="ARBA00070177"/>
    </source>
</evidence>
<dbReference type="SUPFAM" id="SSF57501">
    <property type="entry name" value="Cystine-knot cytokines"/>
    <property type="match status" value="1"/>
</dbReference>
<comment type="similarity">
    <text evidence="2 16">Belongs to the TGF-beta family.</text>
</comment>
<evidence type="ECO:0000256" key="8">
    <source>
        <dbReference type="ARBA" id="ARBA00023030"/>
    </source>
</evidence>
<dbReference type="PANTHER" id="PTHR11848">
    <property type="entry name" value="TGF-BETA FAMILY"/>
    <property type="match status" value="1"/>
</dbReference>
<reference evidence="20" key="1">
    <citation type="submission" date="2019-04" db="EMBL/GenBank/DDBJ databases">
        <title>Genome assembly of Zosterops borbonicus 15179.</title>
        <authorList>
            <person name="Leroy T."/>
            <person name="Anselmetti Y."/>
            <person name="Tilak M.-K."/>
            <person name="Nabholz B."/>
        </authorList>
    </citation>
    <scope>NUCLEOTIDE SEQUENCE</scope>
    <source>
        <strain evidence="20">HGM_15179</strain>
        <tissue evidence="20">Muscle</tissue>
    </source>
</reference>
<dbReference type="GO" id="GO:0051240">
    <property type="term" value="P:positive regulation of multicellular organismal process"/>
    <property type="evidence" value="ECO:0007669"/>
    <property type="project" value="UniProtKB-ARBA"/>
</dbReference>
<dbReference type="FunFam" id="3.30.390.150:FF:000004">
    <property type="entry name" value="Gastrokine 2"/>
    <property type="match status" value="1"/>
</dbReference>
<evidence type="ECO:0000259" key="19">
    <source>
        <dbReference type="PROSITE" id="PS51362"/>
    </source>
</evidence>
<evidence type="ECO:0000256" key="12">
    <source>
        <dbReference type="ARBA" id="ARBA00065629"/>
    </source>
</evidence>
<evidence type="ECO:0000313" key="20">
    <source>
        <dbReference type="EMBL" id="TRZ12354.1"/>
    </source>
</evidence>
<feature type="domain" description="TGF-beta family profile" evidence="19">
    <location>
        <begin position="556"/>
        <end position="667"/>
    </location>
</feature>
<dbReference type="InterPro" id="IPR017948">
    <property type="entry name" value="TGFb_CS"/>
</dbReference>
<dbReference type="GO" id="GO:0007155">
    <property type="term" value="P:cell adhesion"/>
    <property type="evidence" value="ECO:0007669"/>
    <property type="project" value="UniProtKB-KW"/>
</dbReference>
<dbReference type="CDD" id="cd19401">
    <property type="entry name" value="TGF_beta_BMP10"/>
    <property type="match status" value="1"/>
</dbReference>
<dbReference type="GO" id="GO:0005615">
    <property type="term" value="C:extracellular space"/>
    <property type="evidence" value="ECO:0007669"/>
    <property type="project" value="TreeGrafter"/>
</dbReference>
<protein>
    <recommendedName>
        <fullName evidence="13">Bone morphogenetic protein 10</fullName>
    </recommendedName>
    <alternativeName>
        <fullName evidence="15">Blottin</fullName>
    </alternativeName>
    <alternativeName>
        <fullName evidence="14">Gastrokine-2</fullName>
    </alternativeName>
</protein>
<keyword evidence="10" id="KW-0325">Glycoprotein</keyword>
<keyword evidence="9" id="KW-1015">Disulfide bond</keyword>
<dbReference type="InterPro" id="IPR007084">
    <property type="entry name" value="BRICHOS_dom"/>
</dbReference>
<dbReference type="InterPro" id="IPR001111">
    <property type="entry name" value="TGF-b_propeptide"/>
</dbReference>
<dbReference type="PROSITE" id="PS51362">
    <property type="entry name" value="TGF_BETA_2"/>
    <property type="match status" value="1"/>
</dbReference>
<keyword evidence="4" id="KW-0964">Secreted</keyword>
<evidence type="ECO:0000256" key="9">
    <source>
        <dbReference type="ARBA" id="ARBA00023157"/>
    </source>
</evidence>
<dbReference type="AlphaFoldDB" id="A0A8K1G6G4"/>
<dbReference type="GO" id="GO:0030509">
    <property type="term" value="P:BMP signaling pathway"/>
    <property type="evidence" value="ECO:0007669"/>
    <property type="project" value="TreeGrafter"/>
</dbReference>
<feature type="compositionally biased region" description="Basic residues" evidence="17">
    <location>
        <begin position="193"/>
        <end position="203"/>
    </location>
</feature>
<name>A0A8K1G6G4_9PASS</name>
<dbReference type="InterPro" id="IPR001839">
    <property type="entry name" value="TGF-b_C"/>
</dbReference>
<evidence type="ECO:0000256" key="13">
    <source>
        <dbReference type="ARBA" id="ARBA00070145"/>
    </source>
</evidence>
<dbReference type="Pfam" id="PF00019">
    <property type="entry name" value="TGF_beta"/>
    <property type="match status" value="1"/>
</dbReference>
<comment type="subcellular location">
    <subcellularLocation>
        <location evidence="1">Secreted</location>
    </subcellularLocation>
</comment>
<organism evidence="20 21">
    <name type="scientific">Zosterops borbonicus</name>
    <dbReference type="NCBI Taxonomy" id="364589"/>
    <lineage>
        <taxon>Eukaryota</taxon>
        <taxon>Metazoa</taxon>
        <taxon>Chordata</taxon>
        <taxon>Craniata</taxon>
        <taxon>Vertebrata</taxon>
        <taxon>Euteleostomi</taxon>
        <taxon>Archelosauria</taxon>
        <taxon>Archosauria</taxon>
        <taxon>Dinosauria</taxon>
        <taxon>Saurischia</taxon>
        <taxon>Theropoda</taxon>
        <taxon>Coelurosauria</taxon>
        <taxon>Aves</taxon>
        <taxon>Neognathae</taxon>
        <taxon>Neoaves</taxon>
        <taxon>Telluraves</taxon>
        <taxon>Australaves</taxon>
        <taxon>Passeriformes</taxon>
        <taxon>Sylvioidea</taxon>
        <taxon>Zosteropidae</taxon>
        <taxon>Zosterops</taxon>
    </lineage>
</organism>
<accession>A0A8K1G6G4</accession>
<evidence type="ECO:0000256" key="2">
    <source>
        <dbReference type="ARBA" id="ARBA00006656"/>
    </source>
</evidence>
<dbReference type="GO" id="GO:0008083">
    <property type="term" value="F:growth factor activity"/>
    <property type="evidence" value="ECO:0007669"/>
    <property type="project" value="UniProtKB-KW"/>
</dbReference>
<dbReference type="InterPro" id="IPR015615">
    <property type="entry name" value="TGF-beta-rel"/>
</dbReference>
<dbReference type="FunFam" id="2.10.90.10:FF:000001">
    <property type="entry name" value="Bone morphogenetic protein 4"/>
    <property type="match status" value="1"/>
</dbReference>
<dbReference type="Proteomes" id="UP000796761">
    <property type="component" value="Unassembled WGS sequence"/>
</dbReference>
<evidence type="ECO:0000259" key="18">
    <source>
        <dbReference type="PROSITE" id="PS50869"/>
    </source>
</evidence>
<dbReference type="Pfam" id="PF00688">
    <property type="entry name" value="TGFb_propeptide"/>
    <property type="match status" value="1"/>
</dbReference>
<gene>
    <name evidence="20" type="ORF">HGM15179_014774</name>
</gene>
<dbReference type="SMART" id="SM00204">
    <property type="entry name" value="TGFB"/>
    <property type="match status" value="1"/>
</dbReference>
<evidence type="ECO:0000256" key="3">
    <source>
        <dbReference type="ARBA" id="ARBA00022473"/>
    </source>
</evidence>
<evidence type="ECO:0000256" key="10">
    <source>
        <dbReference type="ARBA" id="ARBA00023180"/>
    </source>
</evidence>
<feature type="domain" description="BRICHOS" evidence="18">
    <location>
        <begin position="15"/>
        <end position="113"/>
    </location>
</feature>
<dbReference type="Gene3D" id="2.60.120.970">
    <property type="match status" value="1"/>
</dbReference>
<dbReference type="Gene3D" id="3.30.390.150">
    <property type="match status" value="1"/>
</dbReference>
<dbReference type="FunFam" id="2.60.120.970:FF:000013">
    <property type="entry name" value="Bone morphogenetic protein 10"/>
    <property type="match status" value="1"/>
</dbReference>
<evidence type="ECO:0000256" key="11">
    <source>
        <dbReference type="ARBA" id="ARBA00057214"/>
    </source>
</evidence>
<keyword evidence="6" id="KW-0732">Signal</keyword>
<evidence type="ECO:0000256" key="5">
    <source>
        <dbReference type="ARBA" id="ARBA00022685"/>
    </source>
</evidence>
<dbReference type="SMART" id="SM01039">
    <property type="entry name" value="BRICHOS"/>
    <property type="match status" value="1"/>
</dbReference>
<sequence length="667" mass="76832">MTIHSEEHIVDVHVRSGVYSSDTIFDYTHGYIATRLFSRNACFIMKIKKELIPELREIGHLAFEREAMKDVYSPNNVWALFQAGSSRLGRFKDWILYGKHIENLCTGLPLYQLVATEQHNDSGSCELPCRKDKFPFGTFLYWGCSMAQALVLDIITGLQEKPKQKGPQQQMEAQCDKGQSHTDHEHSCQEKEKKRKEKKRKEKKNNNNNNNNKKTKNPRHFDVLMKFGEHSVLQFIVLDRGPDDSVLWLHQELFSWALQCTACSPILSLEHSSLEEDVPLFDEILSEQDGVDFNTLLQNMKNEFLKTLNLSDIPLHEPAKVDPPEYMLELYNRFATDRTSMPSANIIRSFKNEDLDSHPIGITGTRKYPLLFNVSIPHHEEITMAELRLYTLVERDQRLYEGLDRKVTIFEVLENIHVGTGEERKMVALASRHIYGTSSEWESFEVTEAIRRWRRAGLTTHRLEVHIESREGEEQNGEGKLDIDINSEAKHVPLLVVYSDDQSNDKKEEKEELNEMIDHEQLLDLENLEVGNFHDQPGEEALLQMRSNIIYDSTARIRRNAKGNYCKKTPLYIDFKEIGWDSWIIAPAGYEAYECHGVCAYPLTEHVTPTKHAIVKTLVHLKNPQKASKACCVPTKLDPISILYLDAGVVTYKFKYEGMVVSECGCR</sequence>
<evidence type="ECO:0000256" key="15">
    <source>
        <dbReference type="ARBA" id="ARBA00079996"/>
    </source>
</evidence>
<dbReference type="PROSITE" id="PS50869">
    <property type="entry name" value="BRICHOS"/>
    <property type="match status" value="1"/>
</dbReference>
<keyword evidence="7" id="KW-0130">Cell adhesion</keyword>
<dbReference type="GO" id="GO:0010611">
    <property type="term" value="P:regulation of cardiac muscle hypertrophy"/>
    <property type="evidence" value="ECO:0007669"/>
    <property type="project" value="UniProtKB-ARBA"/>
</dbReference>
<dbReference type="Pfam" id="PF04089">
    <property type="entry name" value="BRICHOS"/>
    <property type="match status" value="1"/>
</dbReference>
<comment type="subunit">
    <text evidence="12">Homodimer; disulfide-linked. Interacts with FBN1 (via N-terminal domain) and FBN2. Interacts with ENG.</text>
</comment>
<keyword evidence="5" id="KW-0165">Cleavage on pair of basic residues</keyword>
<dbReference type="EMBL" id="SWJQ01000601">
    <property type="protein sequence ID" value="TRZ12354.1"/>
    <property type="molecule type" value="Genomic_DNA"/>
</dbReference>
<dbReference type="InterPro" id="IPR029034">
    <property type="entry name" value="Cystine-knot_cytokine"/>
</dbReference>
<dbReference type="PRINTS" id="PR00669">
    <property type="entry name" value="INHIBINA"/>
</dbReference>
<evidence type="ECO:0000256" key="4">
    <source>
        <dbReference type="ARBA" id="ARBA00022525"/>
    </source>
</evidence>
<dbReference type="OrthoDB" id="5987191at2759"/>
<proteinExistence type="inferred from homology"/>
<dbReference type="PROSITE" id="PS00250">
    <property type="entry name" value="TGF_BETA_1"/>
    <property type="match status" value="1"/>
</dbReference>
<keyword evidence="3" id="KW-0217">Developmental protein</keyword>
<evidence type="ECO:0000313" key="21">
    <source>
        <dbReference type="Proteomes" id="UP000796761"/>
    </source>
</evidence>